<reference evidence="5 6" key="1">
    <citation type="journal article" date="2017" name="Front. Microbiol.">
        <title>Comparative Genomic Analysis of the Class Epsilonproteobacteria and Proposed Reclassification to Epsilonbacteraeota (phyl. nov.).</title>
        <authorList>
            <person name="Waite D.W."/>
            <person name="Vanwonterghem I."/>
            <person name="Rinke C."/>
            <person name="Parks D.H."/>
            <person name="Zhang Y."/>
            <person name="Takai K."/>
            <person name="Sievert S.M."/>
            <person name="Simon J."/>
            <person name="Campbell B.J."/>
            <person name="Hanson T.E."/>
            <person name="Woyke T."/>
            <person name="Klotz M.G."/>
            <person name="Hugenholtz P."/>
        </authorList>
    </citation>
    <scope>NUCLEOTIDE SEQUENCE [LARGE SCALE GENOMIC DNA]</scope>
    <source>
        <strain evidence="5">UBA12443</strain>
    </source>
</reference>
<dbReference type="GO" id="GO:0051213">
    <property type="term" value="F:dioxygenase activity"/>
    <property type="evidence" value="ECO:0007669"/>
    <property type="project" value="UniProtKB-KW"/>
</dbReference>
<dbReference type="AlphaFoldDB" id="A0A2D3WG60"/>
<dbReference type="Proteomes" id="UP000228859">
    <property type="component" value="Unassembled WGS sequence"/>
</dbReference>
<keyword evidence="2" id="KW-0223">Dioxygenase</keyword>
<accession>A0A2D3WG60</accession>
<evidence type="ECO:0000256" key="3">
    <source>
        <dbReference type="ARBA" id="ARBA00023002"/>
    </source>
</evidence>
<comment type="caution">
    <text evidence="5">The sequence shown here is derived from an EMBL/GenBank/DDBJ whole genome shotgun (WGS) entry which is preliminary data.</text>
</comment>
<gene>
    <name evidence="5" type="ORF">CFH83_07925</name>
</gene>
<dbReference type="InterPro" id="IPR006620">
    <property type="entry name" value="Pro_4_hyd_alph"/>
</dbReference>
<dbReference type="EMBL" id="DLUI01000113">
    <property type="protein sequence ID" value="DAB38060.1"/>
    <property type="molecule type" value="Genomic_DNA"/>
</dbReference>
<evidence type="ECO:0000256" key="1">
    <source>
        <dbReference type="ARBA" id="ARBA00001961"/>
    </source>
</evidence>
<protein>
    <recommendedName>
        <fullName evidence="4">Prolyl 4-hydroxylase alpha subunit domain-containing protein</fullName>
    </recommendedName>
</protein>
<evidence type="ECO:0000259" key="4">
    <source>
        <dbReference type="SMART" id="SM00702"/>
    </source>
</evidence>
<keyword evidence="3" id="KW-0560">Oxidoreductase</keyword>
<dbReference type="Gene3D" id="2.60.120.620">
    <property type="entry name" value="q2cbj1_9rhob like domain"/>
    <property type="match status" value="1"/>
</dbReference>
<proteinExistence type="predicted"/>
<name>A0A2D3WG60_9BACT</name>
<evidence type="ECO:0000313" key="6">
    <source>
        <dbReference type="Proteomes" id="UP000228859"/>
    </source>
</evidence>
<dbReference type="GO" id="GO:0031418">
    <property type="term" value="F:L-ascorbic acid binding"/>
    <property type="evidence" value="ECO:0007669"/>
    <property type="project" value="InterPro"/>
</dbReference>
<organism evidence="5 6">
    <name type="scientific">Sulfuricurvum kujiense</name>
    <dbReference type="NCBI Taxonomy" id="148813"/>
    <lineage>
        <taxon>Bacteria</taxon>
        <taxon>Pseudomonadati</taxon>
        <taxon>Campylobacterota</taxon>
        <taxon>Epsilonproteobacteria</taxon>
        <taxon>Campylobacterales</taxon>
        <taxon>Sulfurimonadaceae</taxon>
        <taxon>Sulfuricurvum</taxon>
    </lineage>
</organism>
<dbReference type="SMART" id="SM00702">
    <property type="entry name" value="P4Hc"/>
    <property type="match status" value="1"/>
</dbReference>
<dbReference type="Pfam" id="PF13640">
    <property type="entry name" value="2OG-FeII_Oxy_3"/>
    <property type="match status" value="1"/>
</dbReference>
<dbReference type="InterPro" id="IPR044862">
    <property type="entry name" value="Pro_4_hyd_alph_FE2OG_OXY"/>
</dbReference>
<sequence>MMHQISNYVYARDELLRWDIPTARLPNPYHDFPYMVLEGVLSPSECRSITAHTLSDNNAVQAELRGRSLDTAIRKTDIHTLTSEHRAVYDRRFDAVRAEIEEFFALSLSKATDVQVLGYESGSFYLKHSDDSSELRDREGNIVGFKPVAPERKLTTVLFTTSYTPHPTDQDHFSGGELLFNYLCDEHGNTITLRPEAGDMVVFLSNPYFSHEVLSVQEGYRLSLVQWHDCL</sequence>
<evidence type="ECO:0000256" key="2">
    <source>
        <dbReference type="ARBA" id="ARBA00022964"/>
    </source>
</evidence>
<dbReference type="GO" id="GO:0005506">
    <property type="term" value="F:iron ion binding"/>
    <property type="evidence" value="ECO:0007669"/>
    <property type="project" value="InterPro"/>
</dbReference>
<dbReference type="GO" id="GO:0016705">
    <property type="term" value="F:oxidoreductase activity, acting on paired donors, with incorporation or reduction of molecular oxygen"/>
    <property type="evidence" value="ECO:0007669"/>
    <property type="project" value="InterPro"/>
</dbReference>
<comment type="cofactor">
    <cofactor evidence="1">
        <name>L-ascorbate</name>
        <dbReference type="ChEBI" id="CHEBI:38290"/>
    </cofactor>
</comment>
<evidence type="ECO:0000313" key="5">
    <source>
        <dbReference type="EMBL" id="DAB38060.1"/>
    </source>
</evidence>
<dbReference type="RefSeq" id="WP_299805141.1">
    <property type="nucleotide sequence ID" value="NZ_DLUI01000113.1"/>
</dbReference>
<feature type="domain" description="Prolyl 4-hydroxylase alpha subunit" evidence="4">
    <location>
        <begin position="32"/>
        <end position="229"/>
    </location>
</feature>